<evidence type="ECO:0000256" key="1">
    <source>
        <dbReference type="ARBA" id="ARBA00004324"/>
    </source>
</evidence>
<keyword evidence="5" id="KW-0507">mRNA processing</keyword>
<dbReference type="SMART" id="SM00360">
    <property type="entry name" value="RRM"/>
    <property type="match status" value="1"/>
</dbReference>
<dbReference type="GO" id="GO:0005737">
    <property type="term" value="C:cytoplasm"/>
    <property type="evidence" value="ECO:0007669"/>
    <property type="project" value="UniProtKB-SubCell"/>
</dbReference>
<comment type="similarity">
    <text evidence="3">Belongs to the splicing factor SR family.</text>
</comment>
<dbReference type="PROSITE" id="PS50102">
    <property type="entry name" value="RRM"/>
    <property type="match status" value="1"/>
</dbReference>
<feature type="compositionally biased region" description="Pro residues" evidence="10">
    <location>
        <begin position="68"/>
        <end position="80"/>
    </location>
</feature>
<accession>A0AAD3R6U1</accession>
<evidence type="ECO:0000313" key="13">
    <source>
        <dbReference type="Proteomes" id="UP001279410"/>
    </source>
</evidence>
<dbReference type="InterPro" id="IPR035979">
    <property type="entry name" value="RBD_domain_sf"/>
</dbReference>
<evidence type="ECO:0000256" key="7">
    <source>
        <dbReference type="ARBA" id="ARBA00023187"/>
    </source>
</evidence>
<name>A0AAD3R6U1_LATJO</name>
<evidence type="ECO:0000313" key="12">
    <source>
        <dbReference type="EMBL" id="GLD57693.1"/>
    </source>
</evidence>
<dbReference type="PANTHER" id="PTHR15481:SF2">
    <property type="entry name" value="RNA-BINDING PROTEIN WITH SERINE-RICH DOMAIN 1"/>
    <property type="match status" value="1"/>
</dbReference>
<keyword evidence="6 9" id="KW-0694">RNA-binding</keyword>
<keyword evidence="4" id="KW-0963">Cytoplasm</keyword>
<feature type="compositionally biased region" description="Pro residues" evidence="10">
    <location>
        <begin position="87"/>
        <end position="101"/>
    </location>
</feature>
<feature type="domain" description="RRM" evidence="11">
    <location>
        <begin position="126"/>
        <end position="205"/>
    </location>
</feature>
<protein>
    <submittedName>
        <fullName evidence="12">RNA-binding protein with serine-rich domain 1-like protein</fullName>
    </submittedName>
</protein>
<reference evidence="12" key="1">
    <citation type="submission" date="2022-08" db="EMBL/GenBank/DDBJ databases">
        <title>Genome sequencing of akame (Lates japonicus).</title>
        <authorList>
            <person name="Hashiguchi Y."/>
            <person name="Takahashi H."/>
        </authorList>
    </citation>
    <scope>NUCLEOTIDE SEQUENCE</scope>
    <source>
        <strain evidence="12">Kochi</strain>
    </source>
</reference>
<dbReference type="PANTHER" id="PTHR15481">
    <property type="entry name" value="RIBONUCLEIC ACID BINDING PROTEIN S1"/>
    <property type="match status" value="1"/>
</dbReference>
<feature type="region of interest" description="Disordered" evidence="10">
    <location>
        <begin position="194"/>
        <end position="236"/>
    </location>
</feature>
<dbReference type="EMBL" id="BRZM01000030">
    <property type="protein sequence ID" value="GLD57693.1"/>
    <property type="molecule type" value="Genomic_DNA"/>
</dbReference>
<dbReference type="SUPFAM" id="SSF54928">
    <property type="entry name" value="RNA-binding domain, RBD"/>
    <property type="match status" value="1"/>
</dbReference>
<keyword evidence="7" id="KW-0508">mRNA splicing</keyword>
<evidence type="ECO:0000259" key="11">
    <source>
        <dbReference type="PROSITE" id="PS50102"/>
    </source>
</evidence>
<dbReference type="AlphaFoldDB" id="A0AAD3R6U1"/>
<organism evidence="12 13">
    <name type="scientific">Lates japonicus</name>
    <name type="common">Japanese lates</name>
    <dbReference type="NCBI Taxonomy" id="270547"/>
    <lineage>
        <taxon>Eukaryota</taxon>
        <taxon>Metazoa</taxon>
        <taxon>Chordata</taxon>
        <taxon>Craniata</taxon>
        <taxon>Vertebrata</taxon>
        <taxon>Euteleostomi</taxon>
        <taxon>Actinopterygii</taxon>
        <taxon>Neopterygii</taxon>
        <taxon>Teleostei</taxon>
        <taxon>Neoteleostei</taxon>
        <taxon>Acanthomorphata</taxon>
        <taxon>Carangaria</taxon>
        <taxon>Carangaria incertae sedis</taxon>
        <taxon>Centropomidae</taxon>
        <taxon>Lates</taxon>
    </lineage>
</organism>
<dbReference type="InterPro" id="IPR000504">
    <property type="entry name" value="RRM_dom"/>
</dbReference>
<comment type="subcellular location">
    <subcellularLocation>
        <location evidence="2">Cytoplasm</location>
    </subcellularLocation>
    <subcellularLocation>
        <location evidence="1">Nucleus speckle</location>
    </subcellularLocation>
</comment>
<evidence type="ECO:0000256" key="5">
    <source>
        <dbReference type="ARBA" id="ARBA00022664"/>
    </source>
</evidence>
<evidence type="ECO:0000256" key="3">
    <source>
        <dbReference type="ARBA" id="ARBA00010269"/>
    </source>
</evidence>
<dbReference type="GO" id="GO:0003723">
    <property type="term" value="F:RNA binding"/>
    <property type="evidence" value="ECO:0007669"/>
    <property type="project" value="UniProtKB-UniRule"/>
</dbReference>
<feature type="compositionally biased region" description="Polar residues" evidence="10">
    <location>
        <begin position="207"/>
        <end position="225"/>
    </location>
</feature>
<dbReference type="GO" id="GO:0000398">
    <property type="term" value="P:mRNA splicing, via spliceosome"/>
    <property type="evidence" value="ECO:0007669"/>
    <property type="project" value="TreeGrafter"/>
</dbReference>
<evidence type="ECO:0000256" key="8">
    <source>
        <dbReference type="ARBA" id="ARBA00023242"/>
    </source>
</evidence>
<dbReference type="Proteomes" id="UP001279410">
    <property type="component" value="Unassembled WGS sequence"/>
</dbReference>
<dbReference type="GO" id="GO:0016607">
    <property type="term" value="C:nuclear speck"/>
    <property type="evidence" value="ECO:0007669"/>
    <property type="project" value="UniProtKB-SubCell"/>
</dbReference>
<feature type="compositionally biased region" description="Basic residues" evidence="10">
    <location>
        <begin position="7"/>
        <end position="20"/>
    </location>
</feature>
<dbReference type="CDD" id="cd12365">
    <property type="entry name" value="RRM_RNPS1"/>
    <property type="match status" value="1"/>
</dbReference>
<evidence type="ECO:0000256" key="2">
    <source>
        <dbReference type="ARBA" id="ARBA00004496"/>
    </source>
</evidence>
<evidence type="ECO:0000256" key="10">
    <source>
        <dbReference type="SAM" id="MobiDB-lite"/>
    </source>
</evidence>
<dbReference type="Gene3D" id="3.30.70.330">
    <property type="match status" value="1"/>
</dbReference>
<feature type="region of interest" description="Disordered" evidence="10">
    <location>
        <begin position="1"/>
        <end position="130"/>
    </location>
</feature>
<dbReference type="GO" id="GO:0061574">
    <property type="term" value="C:ASAP complex"/>
    <property type="evidence" value="ECO:0007669"/>
    <property type="project" value="TreeGrafter"/>
</dbReference>
<gene>
    <name evidence="12" type="ORF">AKAME5_000989100</name>
</gene>
<comment type="caution">
    <text evidence="12">The sequence shown here is derived from an EMBL/GenBank/DDBJ whole genome shotgun (WGS) entry which is preliminary data.</text>
</comment>
<feature type="compositionally biased region" description="Basic and acidic residues" evidence="10">
    <location>
        <begin position="24"/>
        <end position="46"/>
    </location>
</feature>
<feature type="compositionally biased region" description="Low complexity" evidence="10">
    <location>
        <begin position="56"/>
        <end position="67"/>
    </location>
</feature>
<keyword evidence="8" id="KW-0539">Nucleus</keyword>
<evidence type="ECO:0000256" key="6">
    <source>
        <dbReference type="ARBA" id="ARBA00022884"/>
    </source>
</evidence>
<proteinExistence type="inferred from homology"/>
<keyword evidence="13" id="KW-1185">Reference proteome</keyword>
<evidence type="ECO:0000256" key="9">
    <source>
        <dbReference type="PROSITE-ProRule" id="PRU00176"/>
    </source>
</evidence>
<sequence length="249" mass="27344">MSLPLAKRWRFPQQRGRRMTRANSEVKKSQELQKKELPRTGAERRTVHGAVLPEGAAGPAPAAAQAPAPAPPAAPAPLPPATRGHPAPAPPHPPHPPPHPPPRSKSKSAKKDDRDRRRRSPTPKPTKVYLGRLTGNVIKEHIQEIFSTYGKIKMIDMSMNRVHPHLFKGYTYVEFETPEDAEKALKHMDGGQIDGQEISHGCADSHSAPSPQNASSTPDVATHSTANEEETSVETCRQSWIQDGFLHEL</sequence>
<evidence type="ECO:0000256" key="4">
    <source>
        <dbReference type="ARBA" id="ARBA00022490"/>
    </source>
</evidence>
<dbReference type="Pfam" id="PF00076">
    <property type="entry name" value="RRM_1"/>
    <property type="match status" value="1"/>
</dbReference>
<dbReference type="InterPro" id="IPR012677">
    <property type="entry name" value="Nucleotide-bd_a/b_plait_sf"/>
</dbReference>
<dbReference type="InterPro" id="IPR034201">
    <property type="entry name" value="RNPS1_RRM"/>
</dbReference>